<dbReference type="SMART" id="SM00533">
    <property type="entry name" value="MUTSd"/>
    <property type="match status" value="1"/>
</dbReference>
<dbReference type="InterPro" id="IPR007861">
    <property type="entry name" value="DNA_mismatch_repair_MutS_clamp"/>
</dbReference>
<dbReference type="Gene3D" id="6.10.140.430">
    <property type="match status" value="1"/>
</dbReference>
<dbReference type="FunFam" id="3.40.1170.10:FF:000001">
    <property type="entry name" value="DNA mismatch repair protein MutS"/>
    <property type="match status" value="1"/>
</dbReference>
<evidence type="ECO:0000256" key="4">
    <source>
        <dbReference type="ARBA" id="ARBA00022763"/>
    </source>
</evidence>
<dbReference type="GO" id="GO:0030983">
    <property type="term" value="F:mismatched DNA binding"/>
    <property type="evidence" value="ECO:0007669"/>
    <property type="project" value="InterPro"/>
</dbReference>
<dbReference type="GO" id="GO:0005524">
    <property type="term" value="F:ATP binding"/>
    <property type="evidence" value="ECO:0007669"/>
    <property type="project" value="UniProtKB-UniRule"/>
</dbReference>
<reference evidence="12 13" key="1">
    <citation type="submission" date="2018-05" db="EMBL/GenBank/DDBJ databases">
        <title>Genomic Encyclopedia of Type Strains, Phase IV (KMG-IV): sequencing the most valuable type-strain genomes for metagenomic binning, comparative biology and taxonomic classification.</title>
        <authorList>
            <person name="Goeker M."/>
        </authorList>
    </citation>
    <scope>NUCLEOTIDE SEQUENCE [LARGE SCALE GENOMIC DNA]</scope>
    <source>
        <strain evidence="12 13">DSM 23606</strain>
    </source>
</reference>
<dbReference type="HAMAP" id="MF_00096">
    <property type="entry name" value="MutS"/>
    <property type="match status" value="1"/>
</dbReference>
<dbReference type="GO" id="GO:0140664">
    <property type="term" value="F:ATP-dependent DNA damage sensor activity"/>
    <property type="evidence" value="ECO:0007669"/>
    <property type="project" value="InterPro"/>
</dbReference>
<dbReference type="SUPFAM" id="SSF48334">
    <property type="entry name" value="DNA repair protein MutS, domain III"/>
    <property type="match status" value="1"/>
</dbReference>
<evidence type="ECO:0000256" key="6">
    <source>
        <dbReference type="ARBA" id="ARBA00023125"/>
    </source>
</evidence>
<keyword evidence="5 9" id="KW-0067">ATP-binding</keyword>
<evidence type="ECO:0000256" key="7">
    <source>
        <dbReference type="ARBA" id="ARBA00023204"/>
    </source>
</evidence>
<dbReference type="Gene3D" id="3.40.1170.10">
    <property type="entry name" value="DNA repair protein MutS, domain I"/>
    <property type="match status" value="1"/>
</dbReference>
<feature type="domain" description="DNA mismatch repair proteins mutS family" evidence="11">
    <location>
        <begin position="688"/>
        <end position="704"/>
    </location>
</feature>
<protein>
    <recommendedName>
        <fullName evidence="2 9">DNA mismatch repair protein MutS</fullName>
    </recommendedName>
</protein>
<dbReference type="Gene3D" id="3.40.50.300">
    <property type="entry name" value="P-loop containing nucleotide triphosphate hydrolases"/>
    <property type="match status" value="1"/>
</dbReference>
<dbReference type="GO" id="GO:0003684">
    <property type="term" value="F:damaged DNA binding"/>
    <property type="evidence" value="ECO:0007669"/>
    <property type="project" value="UniProtKB-UniRule"/>
</dbReference>
<accession>A0A317MRF9</accession>
<evidence type="ECO:0000256" key="8">
    <source>
        <dbReference type="ARBA" id="ARBA00024647"/>
    </source>
</evidence>
<dbReference type="InterPro" id="IPR045076">
    <property type="entry name" value="MutS"/>
</dbReference>
<organism evidence="12 13">
    <name type="scientific">Plasticicumulans acidivorans</name>
    <dbReference type="NCBI Taxonomy" id="886464"/>
    <lineage>
        <taxon>Bacteria</taxon>
        <taxon>Pseudomonadati</taxon>
        <taxon>Pseudomonadota</taxon>
        <taxon>Gammaproteobacteria</taxon>
        <taxon>Candidatus Competibacteraceae</taxon>
        <taxon>Plasticicumulans</taxon>
    </lineage>
</organism>
<dbReference type="InterPro" id="IPR000432">
    <property type="entry name" value="DNA_mismatch_repair_MutS_C"/>
</dbReference>
<comment type="caution">
    <text evidence="12">The sequence shown here is derived from an EMBL/GenBank/DDBJ whole genome shotgun (WGS) entry which is preliminary data.</text>
</comment>
<dbReference type="Pfam" id="PF05192">
    <property type="entry name" value="MutS_III"/>
    <property type="match status" value="1"/>
</dbReference>
<dbReference type="EMBL" id="QGTJ01000011">
    <property type="protein sequence ID" value="PWV59291.1"/>
    <property type="molecule type" value="Genomic_DNA"/>
</dbReference>
<dbReference type="SMART" id="SM00534">
    <property type="entry name" value="MUTSac"/>
    <property type="match status" value="1"/>
</dbReference>
<dbReference type="SUPFAM" id="SSF55271">
    <property type="entry name" value="DNA repair protein MutS, domain I"/>
    <property type="match status" value="1"/>
</dbReference>
<dbReference type="FunFam" id="3.40.50.300:FF:000283">
    <property type="entry name" value="DNA mismatch repair protein MutS"/>
    <property type="match status" value="1"/>
</dbReference>
<dbReference type="AlphaFoldDB" id="A0A317MRF9"/>
<keyword evidence="13" id="KW-1185">Reference proteome</keyword>
<evidence type="ECO:0000256" key="2">
    <source>
        <dbReference type="ARBA" id="ARBA00021982"/>
    </source>
</evidence>
<dbReference type="InterPro" id="IPR016151">
    <property type="entry name" value="DNA_mismatch_repair_MutS_N"/>
</dbReference>
<feature type="binding site" evidence="9">
    <location>
        <begin position="614"/>
        <end position="621"/>
    </location>
    <ligand>
        <name>ATP</name>
        <dbReference type="ChEBI" id="CHEBI:30616"/>
    </ligand>
</feature>
<evidence type="ECO:0000256" key="3">
    <source>
        <dbReference type="ARBA" id="ARBA00022741"/>
    </source>
</evidence>
<keyword evidence="7 9" id="KW-0234">DNA repair</keyword>
<dbReference type="SUPFAM" id="SSF52540">
    <property type="entry name" value="P-loop containing nucleoside triphosphate hydrolases"/>
    <property type="match status" value="1"/>
</dbReference>
<comment type="function">
    <text evidence="8 9">This protein is involved in the repair of mismatches in DNA. It is possible that it carries out the mismatch recognition step. This protein has a weak ATPase activity.</text>
</comment>
<dbReference type="InterPro" id="IPR036187">
    <property type="entry name" value="DNA_mismatch_repair_MutS_sf"/>
</dbReference>
<dbReference type="InterPro" id="IPR036678">
    <property type="entry name" value="MutS_con_dom_sf"/>
</dbReference>
<dbReference type="GO" id="GO:0005829">
    <property type="term" value="C:cytosol"/>
    <property type="evidence" value="ECO:0007669"/>
    <property type="project" value="TreeGrafter"/>
</dbReference>
<keyword evidence="6 9" id="KW-0238">DNA-binding</keyword>
<dbReference type="InterPro" id="IPR017261">
    <property type="entry name" value="DNA_mismatch_repair_MutS/MSH"/>
</dbReference>
<dbReference type="Pfam" id="PF05190">
    <property type="entry name" value="MutS_IV"/>
    <property type="match status" value="1"/>
</dbReference>
<dbReference type="NCBIfam" id="NF003810">
    <property type="entry name" value="PRK05399.1"/>
    <property type="match status" value="1"/>
</dbReference>
<dbReference type="InterPro" id="IPR007860">
    <property type="entry name" value="DNA_mmatch_repair_MutS_con_dom"/>
</dbReference>
<dbReference type="Pfam" id="PF01624">
    <property type="entry name" value="MutS_I"/>
    <property type="match status" value="1"/>
</dbReference>
<dbReference type="PANTHER" id="PTHR11361:SF34">
    <property type="entry name" value="DNA MISMATCH REPAIR PROTEIN MSH1, MITOCHONDRIAL"/>
    <property type="match status" value="1"/>
</dbReference>
<evidence type="ECO:0000256" key="5">
    <source>
        <dbReference type="ARBA" id="ARBA00022840"/>
    </source>
</evidence>
<dbReference type="InterPro" id="IPR007696">
    <property type="entry name" value="DNA_mismatch_repair_MutS_core"/>
</dbReference>
<evidence type="ECO:0000256" key="9">
    <source>
        <dbReference type="HAMAP-Rule" id="MF_00096"/>
    </source>
</evidence>
<dbReference type="InterPro" id="IPR005748">
    <property type="entry name" value="DNA_mismatch_repair_MutS"/>
</dbReference>
<comment type="similarity">
    <text evidence="1 9 10">Belongs to the DNA mismatch repair MutS family.</text>
</comment>
<dbReference type="PIRSF" id="PIRSF037677">
    <property type="entry name" value="DNA_mis_repair_Msh6"/>
    <property type="match status" value="1"/>
</dbReference>
<dbReference type="GO" id="GO:0006298">
    <property type="term" value="P:mismatch repair"/>
    <property type="evidence" value="ECO:0007669"/>
    <property type="project" value="UniProtKB-UniRule"/>
</dbReference>
<dbReference type="Gene3D" id="3.30.420.110">
    <property type="entry name" value="MutS, connector domain"/>
    <property type="match status" value="1"/>
</dbReference>
<dbReference type="NCBIfam" id="TIGR01070">
    <property type="entry name" value="mutS1"/>
    <property type="match status" value="1"/>
</dbReference>
<dbReference type="FunFam" id="1.10.1420.10:FF:000002">
    <property type="entry name" value="DNA mismatch repair protein MutS"/>
    <property type="match status" value="1"/>
</dbReference>
<dbReference type="OrthoDB" id="9802448at2"/>
<dbReference type="RefSeq" id="WP_110019703.1">
    <property type="nucleotide sequence ID" value="NZ_QGTJ01000011.1"/>
</dbReference>
<evidence type="ECO:0000313" key="12">
    <source>
        <dbReference type="EMBL" id="PWV59291.1"/>
    </source>
</evidence>
<keyword evidence="4 9" id="KW-0227">DNA damage</keyword>
<dbReference type="PROSITE" id="PS00486">
    <property type="entry name" value="DNA_MISMATCH_REPAIR_2"/>
    <property type="match status" value="1"/>
</dbReference>
<evidence type="ECO:0000256" key="10">
    <source>
        <dbReference type="RuleBase" id="RU003756"/>
    </source>
</evidence>
<dbReference type="Proteomes" id="UP000246569">
    <property type="component" value="Unassembled WGS sequence"/>
</dbReference>
<dbReference type="Gene3D" id="1.10.1420.10">
    <property type="match status" value="2"/>
</dbReference>
<dbReference type="Pfam" id="PF00488">
    <property type="entry name" value="MutS_V"/>
    <property type="match status" value="1"/>
</dbReference>
<evidence type="ECO:0000259" key="11">
    <source>
        <dbReference type="PROSITE" id="PS00486"/>
    </source>
</evidence>
<keyword evidence="3 9" id="KW-0547">Nucleotide-binding</keyword>
<dbReference type="CDD" id="cd03284">
    <property type="entry name" value="ABC_MutS1"/>
    <property type="match status" value="1"/>
</dbReference>
<name>A0A317MRF9_9GAMM</name>
<evidence type="ECO:0000256" key="1">
    <source>
        <dbReference type="ARBA" id="ARBA00006271"/>
    </source>
</evidence>
<evidence type="ECO:0000313" key="13">
    <source>
        <dbReference type="Proteomes" id="UP000246569"/>
    </source>
</evidence>
<dbReference type="SUPFAM" id="SSF53150">
    <property type="entry name" value="DNA repair protein MutS, domain II"/>
    <property type="match status" value="1"/>
</dbReference>
<gene>
    <name evidence="9" type="primary">mutS</name>
    <name evidence="12" type="ORF">C7443_11159</name>
</gene>
<dbReference type="Pfam" id="PF05188">
    <property type="entry name" value="MutS_II"/>
    <property type="match status" value="1"/>
</dbReference>
<sequence length="854" mass="93061">MSQATDLSRHTPMMQQYLGTKAQHPDVLLFYRMGDFYELFFEDAKKAARLLDITLTARGQSAGEPIPMAGVPYHAVESYLAKLVRLGESVAICEQIGDPATSKGPVERKVVRIVTPGTVTDEALLEERRDNLLLALYAVHEDWGLATLDLAGGRFVLMQLRGAEALLAELERLRPAELLAPEDLPLPAGLGERAGLRRLASWHFDTATAARTLNTQFGTQSLDGFGAQEAPIAVAAAGALLQYVKDTQRSALPHLTALAVERREDALILDAASRRNLELDHSLSGHPEHTLAGVMDRTVTPMGGRLLRRWLARPLRAHATLRLRQHAIGELLADRQSETLREVLRGVPDVERIIARIALRSARPRDLSGLRAALSRLPELRAAAAVDSPRLQQLLDALGEHPQTLALLERALVDTPPVLIRDGGVIAPGFDAELDELRQLSEHADQFLIDLEARERARTGLNVKVGYNRVHGFYIELARSAADAVPAHYIRRQTLKGTERYITAELKAFEDKVLSARERALAREKALYEQLLDTLIANLLPLQQLAAALAELDVLANLAERAEALGLSCPQLVDEPGLAISAGRHPVVEQVLDAPFVPNDLQLAPERRMLVITGPNMGGKSTYMRQAALIAILAHIGSFVPAQAARIGPLDRIFTRIGAADDLASGRSTFMVEMTETANILHNATAQSLVLMDEIGRGTSTFDGLSLAWACAQHLAAQTRAFTLFATHYFELTRLPEEQPGIVNVHLDAVEHRDSIVFMHAVQEGPASRSYGLQVAALAGIPQSVISAAKRKLRELERSSRARAALPAEPDPQLSLFAAEPNAVLEALAALDPDGLSPREALQALYHLKTLAGS</sequence>
<dbReference type="PANTHER" id="PTHR11361">
    <property type="entry name" value="DNA MISMATCH REPAIR PROTEIN MUTS FAMILY MEMBER"/>
    <property type="match status" value="1"/>
</dbReference>
<dbReference type="InterPro" id="IPR027417">
    <property type="entry name" value="P-loop_NTPase"/>
</dbReference>
<dbReference type="InterPro" id="IPR007695">
    <property type="entry name" value="DNA_mismatch_repair_MutS-lik_N"/>
</dbReference>
<proteinExistence type="inferred from homology"/>